<dbReference type="AlphaFoldDB" id="A0A101UYQ0"/>
<evidence type="ECO:0000313" key="3">
    <source>
        <dbReference type="Proteomes" id="UP000053260"/>
    </source>
</evidence>
<evidence type="ECO:0000313" key="2">
    <source>
        <dbReference type="EMBL" id="KUO19289.1"/>
    </source>
</evidence>
<organism evidence="2 3">
    <name type="scientific">Streptomyces dysideae</name>
    <dbReference type="NCBI Taxonomy" id="909626"/>
    <lineage>
        <taxon>Bacteria</taxon>
        <taxon>Bacillati</taxon>
        <taxon>Actinomycetota</taxon>
        <taxon>Actinomycetes</taxon>
        <taxon>Kitasatosporales</taxon>
        <taxon>Streptomycetaceae</taxon>
        <taxon>Streptomyces</taxon>
    </lineage>
</organism>
<evidence type="ECO:0000256" key="1">
    <source>
        <dbReference type="SAM" id="MobiDB-lite"/>
    </source>
</evidence>
<reference evidence="2 3" key="1">
    <citation type="submission" date="2015-10" db="EMBL/GenBank/DDBJ databases">
        <title>Draft genome sequence of Streptomyces sp. RV15, isolated from a marine sponge.</title>
        <authorList>
            <person name="Ruckert C."/>
            <person name="Abdelmohsen U.R."/>
            <person name="Winkler A."/>
            <person name="Hentschel U."/>
            <person name="Kalinowski J."/>
            <person name="Kampfer P."/>
            <person name="Glaeser S."/>
        </authorList>
    </citation>
    <scope>NUCLEOTIDE SEQUENCE [LARGE SCALE GENOMIC DNA]</scope>
    <source>
        <strain evidence="2 3">RV15</strain>
    </source>
</reference>
<dbReference type="RefSeq" id="WP_067023433.1">
    <property type="nucleotide sequence ID" value="NZ_KQ949086.1"/>
</dbReference>
<keyword evidence="3" id="KW-1185">Reference proteome</keyword>
<sequence>MLRAAEDEAAALLAAAEREAVAVRERARSRSSVLADRVVALALEELAAEEASPAPPEGYRAFPHQEGGS</sequence>
<dbReference type="Proteomes" id="UP000053260">
    <property type="component" value="Unassembled WGS sequence"/>
</dbReference>
<protein>
    <submittedName>
        <fullName evidence="2">Uncharacterized protein</fullName>
    </submittedName>
</protein>
<proteinExistence type="predicted"/>
<name>A0A101UYQ0_9ACTN</name>
<gene>
    <name evidence="2" type="ORF">AQJ91_20180</name>
</gene>
<dbReference type="EMBL" id="LMXB01000053">
    <property type="protein sequence ID" value="KUO19289.1"/>
    <property type="molecule type" value="Genomic_DNA"/>
</dbReference>
<accession>A0A101UYQ0</accession>
<dbReference type="STRING" id="909626.AQJ91_20180"/>
<comment type="caution">
    <text evidence="2">The sequence shown here is derived from an EMBL/GenBank/DDBJ whole genome shotgun (WGS) entry which is preliminary data.</text>
</comment>
<feature type="region of interest" description="Disordered" evidence="1">
    <location>
        <begin position="49"/>
        <end position="69"/>
    </location>
</feature>